<dbReference type="Proteomes" id="UP001321486">
    <property type="component" value="Chromosome"/>
</dbReference>
<reference evidence="3" key="1">
    <citation type="journal article" date="2019" name="Int. J. Syst. Evol. Microbiol.">
        <title>The Global Catalogue of Microorganisms (GCM) 10K type strain sequencing project: providing services to taxonomists for standard genome sequencing and annotation.</title>
        <authorList>
            <consortium name="The Broad Institute Genomics Platform"/>
            <consortium name="The Broad Institute Genome Sequencing Center for Infectious Disease"/>
            <person name="Wu L."/>
            <person name="Ma J."/>
        </authorList>
    </citation>
    <scope>NUCLEOTIDE SEQUENCE [LARGE SCALE GENOMIC DNA]</scope>
    <source>
        <strain evidence="3">NBRC 108728</strain>
    </source>
</reference>
<evidence type="ECO:0008006" key="4">
    <source>
        <dbReference type="Google" id="ProtNLM"/>
    </source>
</evidence>
<accession>A0ABM8GQJ9</accession>
<proteinExistence type="predicted"/>
<name>A0ABM8GQJ9_9MICO</name>
<keyword evidence="3" id="KW-1185">Reference proteome</keyword>
<evidence type="ECO:0000313" key="2">
    <source>
        <dbReference type="EMBL" id="BDZ50576.1"/>
    </source>
</evidence>
<gene>
    <name evidence="2" type="ORF">GCM10025867_28170</name>
</gene>
<protein>
    <recommendedName>
        <fullName evidence="4">DUF2382 domain-containing protein</fullName>
    </recommendedName>
</protein>
<evidence type="ECO:0000313" key="3">
    <source>
        <dbReference type="Proteomes" id="UP001321486"/>
    </source>
</evidence>
<feature type="compositionally biased region" description="Basic and acidic residues" evidence="1">
    <location>
        <begin position="93"/>
        <end position="103"/>
    </location>
</feature>
<sequence length="137" mass="15005">MTQDDDVVAEAELVEERLQPGGVARHAVLPVGERLRLAEPRQVGCDDADAAEEGDDRLQTVVVAPETVDRHESDRGIVRPVDPVPRRAAEHLDFGRTDGDRPELLGVRGRHGGLRGGRVRRRHPASLGTQDRTSTNL</sequence>
<feature type="compositionally biased region" description="Polar residues" evidence="1">
    <location>
        <begin position="127"/>
        <end position="137"/>
    </location>
</feature>
<feature type="compositionally biased region" description="Basic residues" evidence="1">
    <location>
        <begin position="108"/>
        <end position="124"/>
    </location>
</feature>
<dbReference type="EMBL" id="AP027732">
    <property type="protein sequence ID" value="BDZ50576.1"/>
    <property type="molecule type" value="Genomic_DNA"/>
</dbReference>
<evidence type="ECO:0000256" key="1">
    <source>
        <dbReference type="SAM" id="MobiDB-lite"/>
    </source>
</evidence>
<feature type="region of interest" description="Disordered" evidence="1">
    <location>
        <begin position="93"/>
        <end position="137"/>
    </location>
</feature>
<organism evidence="2 3">
    <name type="scientific">Frondihabitans sucicola</name>
    <dbReference type="NCBI Taxonomy" id="1268041"/>
    <lineage>
        <taxon>Bacteria</taxon>
        <taxon>Bacillati</taxon>
        <taxon>Actinomycetota</taxon>
        <taxon>Actinomycetes</taxon>
        <taxon>Micrococcales</taxon>
        <taxon>Microbacteriaceae</taxon>
        <taxon>Frondihabitans</taxon>
    </lineage>
</organism>